<protein>
    <submittedName>
        <fullName evidence="1">Ribonuclease-3 family protein</fullName>
    </submittedName>
</protein>
<dbReference type="GO" id="GO:0004525">
    <property type="term" value="F:ribonuclease III activity"/>
    <property type="evidence" value="ECO:0007669"/>
    <property type="project" value="InterPro"/>
</dbReference>
<accession>A0A1M6IAL6</accession>
<keyword evidence="2" id="KW-1185">Reference proteome</keyword>
<reference evidence="1 2" key="1">
    <citation type="submission" date="2016-11" db="EMBL/GenBank/DDBJ databases">
        <authorList>
            <person name="Jaros S."/>
            <person name="Januszkiewicz K."/>
            <person name="Wedrychowicz H."/>
        </authorList>
    </citation>
    <scope>NUCLEOTIDE SEQUENCE [LARGE SCALE GENOMIC DNA]</scope>
    <source>
        <strain evidence="1 2">DSM 19022</strain>
    </source>
</reference>
<gene>
    <name evidence="1" type="ORF">SAMN02745176_03158</name>
</gene>
<evidence type="ECO:0000313" key="2">
    <source>
        <dbReference type="Proteomes" id="UP000184442"/>
    </source>
</evidence>
<dbReference type="RefSeq" id="WP_242944260.1">
    <property type="nucleotide sequence ID" value="NZ_FQZS01000029.1"/>
</dbReference>
<dbReference type="InterPro" id="IPR036389">
    <property type="entry name" value="RNase_III_sf"/>
</dbReference>
<dbReference type="STRING" id="1122184.SAMN02745176_03158"/>
<dbReference type="SUPFAM" id="SSF69065">
    <property type="entry name" value="RNase III domain-like"/>
    <property type="match status" value="1"/>
</dbReference>
<dbReference type="Proteomes" id="UP000184442">
    <property type="component" value="Unassembled WGS sequence"/>
</dbReference>
<sequence length="67" mass="7822">MDKGNQSMEYDSIRKEYNQYVRKMQDDIMSDVKTSDIQMYNPSVLAYIGDSVYELFVRTLLVSKGNV</sequence>
<evidence type="ECO:0000313" key="1">
    <source>
        <dbReference type="EMBL" id="SHJ31529.1"/>
    </source>
</evidence>
<dbReference type="GO" id="GO:0006396">
    <property type="term" value="P:RNA processing"/>
    <property type="evidence" value="ECO:0007669"/>
    <property type="project" value="InterPro"/>
</dbReference>
<proteinExistence type="predicted"/>
<dbReference type="AlphaFoldDB" id="A0A1M6IAL6"/>
<dbReference type="Gene3D" id="1.10.1520.10">
    <property type="entry name" value="Ribonuclease III domain"/>
    <property type="match status" value="1"/>
</dbReference>
<organism evidence="1 2">
    <name type="scientific">Lutispora thermophila DSM 19022</name>
    <dbReference type="NCBI Taxonomy" id="1122184"/>
    <lineage>
        <taxon>Bacteria</taxon>
        <taxon>Bacillati</taxon>
        <taxon>Bacillota</taxon>
        <taxon>Clostridia</taxon>
        <taxon>Lutisporales</taxon>
        <taxon>Lutisporaceae</taxon>
        <taxon>Lutispora</taxon>
    </lineage>
</organism>
<dbReference type="EMBL" id="FQZS01000029">
    <property type="protein sequence ID" value="SHJ31529.1"/>
    <property type="molecule type" value="Genomic_DNA"/>
</dbReference>
<name>A0A1M6IAL6_9FIRM</name>